<reference evidence="3 4" key="1">
    <citation type="submission" date="2022-09" db="EMBL/GenBank/DDBJ databases">
        <authorList>
            <person name="Palmer J.M."/>
        </authorList>
    </citation>
    <scope>NUCLEOTIDE SEQUENCE [LARGE SCALE GENOMIC DNA]</scope>
    <source>
        <strain evidence="3 4">DSM 7382</strain>
    </source>
</reference>
<dbReference type="PROSITE" id="PS50011">
    <property type="entry name" value="PROTEIN_KINASE_DOM"/>
    <property type="match status" value="1"/>
</dbReference>
<proteinExistence type="predicted"/>
<dbReference type="GO" id="GO:0004672">
    <property type="term" value="F:protein kinase activity"/>
    <property type="evidence" value="ECO:0007669"/>
    <property type="project" value="InterPro"/>
</dbReference>
<dbReference type="EMBL" id="JASBNA010000004">
    <property type="protein sequence ID" value="KAK7692296.1"/>
    <property type="molecule type" value="Genomic_DNA"/>
</dbReference>
<accession>A0AAW0GRW0</accession>
<dbReference type="Proteomes" id="UP001385951">
    <property type="component" value="Unassembled WGS sequence"/>
</dbReference>
<dbReference type="AlphaFoldDB" id="A0AAW0GRW0"/>
<feature type="compositionally biased region" description="Basic and acidic residues" evidence="1">
    <location>
        <begin position="14"/>
        <end position="27"/>
    </location>
</feature>
<evidence type="ECO:0000313" key="4">
    <source>
        <dbReference type="Proteomes" id="UP001385951"/>
    </source>
</evidence>
<keyword evidence="4" id="KW-1185">Reference proteome</keyword>
<dbReference type="InterPro" id="IPR000719">
    <property type="entry name" value="Prot_kinase_dom"/>
</dbReference>
<evidence type="ECO:0000313" key="3">
    <source>
        <dbReference type="EMBL" id="KAK7692296.1"/>
    </source>
</evidence>
<dbReference type="SUPFAM" id="SSF56112">
    <property type="entry name" value="Protein kinase-like (PK-like)"/>
    <property type="match status" value="1"/>
</dbReference>
<evidence type="ECO:0000259" key="2">
    <source>
        <dbReference type="PROSITE" id="PS50011"/>
    </source>
</evidence>
<comment type="caution">
    <text evidence="3">The sequence shown here is derived from an EMBL/GenBank/DDBJ whole genome shotgun (WGS) entry which is preliminary data.</text>
</comment>
<dbReference type="GO" id="GO:0005524">
    <property type="term" value="F:ATP binding"/>
    <property type="evidence" value="ECO:0007669"/>
    <property type="project" value="InterPro"/>
</dbReference>
<organism evidence="3 4">
    <name type="scientific">Cerrena zonata</name>
    <dbReference type="NCBI Taxonomy" id="2478898"/>
    <lineage>
        <taxon>Eukaryota</taxon>
        <taxon>Fungi</taxon>
        <taxon>Dikarya</taxon>
        <taxon>Basidiomycota</taxon>
        <taxon>Agaricomycotina</taxon>
        <taxon>Agaricomycetes</taxon>
        <taxon>Polyporales</taxon>
        <taxon>Cerrenaceae</taxon>
        <taxon>Cerrena</taxon>
    </lineage>
</organism>
<feature type="region of interest" description="Disordered" evidence="1">
    <location>
        <begin position="1"/>
        <end position="36"/>
    </location>
</feature>
<evidence type="ECO:0000256" key="1">
    <source>
        <dbReference type="SAM" id="MobiDB-lite"/>
    </source>
</evidence>
<dbReference type="InterPro" id="IPR011009">
    <property type="entry name" value="Kinase-like_dom_sf"/>
</dbReference>
<protein>
    <recommendedName>
        <fullName evidence="2">Protein kinase domain-containing protein</fullName>
    </recommendedName>
</protein>
<feature type="domain" description="Protein kinase" evidence="2">
    <location>
        <begin position="44"/>
        <end position="287"/>
    </location>
</feature>
<gene>
    <name evidence="3" type="ORF">QCA50_003921</name>
</gene>
<sequence length="287" mass="32425">MSDIHLIRGKPRQNKPEIDEQCKDRPPKRLQSKLPSPGTMKLALCLGKKIGSGAAGQVYEATIQYDKSSPELRDMAMPPLVVKISRYSKAKSVAREAYYYEEMECLQGCVIPRYYGLYTATIPAACDFEPWSEVCRNQGSCRAHESLVTPSEDTPVLNQSNQTLKTSCSCSSLLNILILERVGGHLSLTRDRSDDPRLELEEIYEHLATLGVDHNDVRYRNILQAPVGPDSLPPALSPWTQDTYAYRIVDFDIARKTNIGFSQLASQFHQFHQSLNVLLYNLPRDYK</sequence>
<name>A0AAW0GRW0_9APHY</name>